<dbReference type="InParanoid" id="D8Q879"/>
<keyword evidence="1" id="KW-0694">RNA-binding</keyword>
<accession>D8Q879</accession>
<dbReference type="PANTHER" id="PTHR23079:SF55">
    <property type="entry name" value="RNA-DIRECTED RNA POLYMERASE"/>
    <property type="match status" value="1"/>
</dbReference>
<dbReference type="FunCoup" id="D8Q879">
    <property type="interactions" value="3"/>
</dbReference>
<evidence type="ECO:0000313" key="4">
    <source>
        <dbReference type="Proteomes" id="UP000007431"/>
    </source>
</evidence>
<dbReference type="PANTHER" id="PTHR23079">
    <property type="entry name" value="RNA-DEPENDENT RNA POLYMERASE"/>
    <property type="match status" value="1"/>
</dbReference>
<comment type="similarity">
    <text evidence="1">Belongs to the RdRP family.</text>
</comment>
<dbReference type="EMBL" id="GL377307">
    <property type="protein sequence ID" value="EFI96147.1"/>
    <property type="molecule type" value="Genomic_DNA"/>
</dbReference>
<comment type="catalytic activity">
    <reaction evidence="1">
        <text>RNA(n) + a ribonucleoside 5'-triphosphate = RNA(n+1) + diphosphate</text>
        <dbReference type="Rhea" id="RHEA:21248"/>
        <dbReference type="Rhea" id="RHEA-COMP:14527"/>
        <dbReference type="Rhea" id="RHEA-COMP:17342"/>
        <dbReference type="ChEBI" id="CHEBI:33019"/>
        <dbReference type="ChEBI" id="CHEBI:61557"/>
        <dbReference type="ChEBI" id="CHEBI:140395"/>
        <dbReference type="EC" id="2.7.7.48"/>
    </reaction>
</comment>
<organism evidence="4">
    <name type="scientific">Schizophyllum commune (strain H4-8 / FGSC 9210)</name>
    <name type="common">Split gill fungus</name>
    <dbReference type="NCBI Taxonomy" id="578458"/>
    <lineage>
        <taxon>Eukaryota</taxon>
        <taxon>Fungi</taxon>
        <taxon>Dikarya</taxon>
        <taxon>Basidiomycota</taxon>
        <taxon>Agaricomycotina</taxon>
        <taxon>Agaricomycetes</taxon>
        <taxon>Agaricomycetidae</taxon>
        <taxon>Agaricales</taxon>
        <taxon>Schizophyllaceae</taxon>
        <taxon>Schizophyllum</taxon>
    </lineage>
</organism>
<evidence type="ECO:0000313" key="3">
    <source>
        <dbReference type="EMBL" id="EFI96147.1"/>
    </source>
</evidence>
<sequence>MEVFIRNIDFQTSEYELKKTLAGILHAEPFTRMSALPINFDVRLLLDDRRRPRGQGVLTLPTKAMGRRLLYEFGERKDGTPRSCYSRGRAIAFGRSKQEPAAELVEVLKQTPYQDPKALEDLNQRTAHLQDSHVTVRTVQFGWMEYDYSSFSAEWEEHFAGENAYLLFDNQRRELRVKMKHSATPGMLSVIVMRFSSIRTVFAPTPRPSHRPALTIILAVPPIFESEPEDPSQGGARLRLSQLPFGNHAKVVAVTSHTLRLRLSSSQDALRSFRELARVADLHHVDDIDIPATKSDAYSADILQRVGSWQRSLPWCIAFQIYSLLYSSHYTTFTGAMYFRGRLAAWIHYEADDDLMSVDECFARAAKDFEEKQLNDDIYPADASIFQSLHLIVTPTRMIFQGPFPERSNRIIRSYDAKHHDSFLRVSFTDEDKLHYRFDRDVDGSSMVRSRIERFLKNGICLAGHKFDFLAYSQSALKEHTVYFVKPFWVGIREVNAATIIAGIGNFEGSEDRFCPARYAARLSQAFTATDASVIVEAEEVFPVNDISTPDGAYHFTDGVGTMSKGMASETWAELQRWRKRTKKTKNVPAAFQIRFMGSKGMLSVDHALHGREVCLRHSMIKFESSSDTLEIARAFDRPGRYYLNRPLIMVMEGLGVPYESFLRHQEAAVQNVHSSSESLAKCAKMFESFGLGTAFRVPSLLLNLEKLCNVKNLDANVFYRQMIEFATHHVLRELKNRARIPIPGAYTLVGVADVHRYLGPGEIFVCIRPHDSNEVTYLEGDVLISRSPTIHPGDVQVVRAIGRPKAGSPFAKEPLANTVVFSVRGTRPLPTMLGGGDLDGDEYNLIPLNSHPEFRPARTVEAASYAPAPRKTLTRAADMRDVADFVIDFINYDVLGIVAIHWLIIADQSNKSIFDEDCLTLSQLHSDAVDFQKSGQPVALDRIPALHFRAKPDWNAPETVKANSARYYKSQRAIGRLARAITLPSLKEADPRSTIPPLSDEYKDTRSHRGEDIAHWFAGISMEDHDDPVVRGLCALVGDEYDKISHEQKVWTEQLFQRYASELRGICSANALLQSRTAMLSEEEAVVGTIAQQTSQPRKRKDHITKLREQTDLLVKGIRGKLAGGEDDMAEDELRRAWHAWMLAYHKRKAGIFGAHSFGWVALGSIFETLKEIEEGA</sequence>
<evidence type="ECO:0000256" key="1">
    <source>
        <dbReference type="RuleBase" id="RU363098"/>
    </source>
</evidence>
<proteinExistence type="inferred from homology"/>
<name>D8Q879_SCHCM</name>
<dbReference type="HOGENOM" id="CLU_001366_2_1_1"/>
<dbReference type="GO" id="GO:0003723">
    <property type="term" value="F:RNA binding"/>
    <property type="evidence" value="ECO:0007669"/>
    <property type="project" value="UniProtKB-KW"/>
</dbReference>
<dbReference type="Proteomes" id="UP000007431">
    <property type="component" value="Unassembled WGS sequence"/>
</dbReference>
<keyword evidence="1" id="KW-0696">RNA-directed RNA polymerase</keyword>
<dbReference type="InterPro" id="IPR057596">
    <property type="entry name" value="RDRP_core"/>
</dbReference>
<protein>
    <recommendedName>
        <fullName evidence="1">RNA-dependent RNA polymerase</fullName>
        <ecNumber evidence="1">2.7.7.48</ecNumber>
    </recommendedName>
</protein>
<dbReference type="eggNOG" id="KOG0988">
    <property type="taxonomic scope" value="Eukaryota"/>
</dbReference>
<dbReference type="VEuPathDB" id="FungiDB:SCHCODRAFT_01153940"/>
<dbReference type="GO" id="GO:0030422">
    <property type="term" value="P:siRNA processing"/>
    <property type="evidence" value="ECO:0007669"/>
    <property type="project" value="TreeGrafter"/>
</dbReference>
<dbReference type="EC" id="2.7.7.48" evidence="1"/>
<gene>
    <name evidence="3" type="ORF">SCHCODRAFT_235575</name>
</gene>
<dbReference type="InterPro" id="IPR007855">
    <property type="entry name" value="RDRP"/>
</dbReference>
<dbReference type="OMA" id="KNEIFAC"/>
<feature type="domain" description="RDRP core" evidence="2">
    <location>
        <begin position="393"/>
        <end position="982"/>
    </location>
</feature>
<keyword evidence="1" id="KW-0808">Transferase</keyword>
<dbReference type="GO" id="GO:0031380">
    <property type="term" value="C:nuclear RNA-directed RNA polymerase complex"/>
    <property type="evidence" value="ECO:0007669"/>
    <property type="project" value="TreeGrafter"/>
</dbReference>
<keyword evidence="4" id="KW-1185">Reference proteome</keyword>
<dbReference type="Pfam" id="PF05183">
    <property type="entry name" value="RdRP"/>
    <property type="match status" value="1"/>
</dbReference>
<dbReference type="STRING" id="578458.D8Q879"/>
<dbReference type="GO" id="GO:0003968">
    <property type="term" value="F:RNA-directed RNA polymerase activity"/>
    <property type="evidence" value="ECO:0007669"/>
    <property type="project" value="UniProtKB-KW"/>
</dbReference>
<keyword evidence="1" id="KW-0548">Nucleotidyltransferase</keyword>
<reference evidence="3 4" key="1">
    <citation type="journal article" date="2010" name="Nat. Biotechnol.">
        <title>Genome sequence of the model mushroom Schizophyllum commune.</title>
        <authorList>
            <person name="Ohm R.A."/>
            <person name="de Jong J.F."/>
            <person name="Lugones L.G."/>
            <person name="Aerts A."/>
            <person name="Kothe E."/>
            <person name="Stajich J.E."/>
            <person name="de Vries R.P."/>
            <person name="Record E."/>
            <person name="Levasseur A."/>
            <person name="Baker S.E."/>
            <person name="Bartholomew K.A."/>
            <person name="Coutinho P.M."/>
            <person name="Erdmann S."/>
            <person name="Fowler T.J."/>
            <person name="Gathman A.C."/>
            <person name="Lombard V."/>
            <person name="Henrissat B."/>
            <person name="Knabe N."/>
            <person name="Kuees U."/>
            <person name="Lilly W.W."/>
            <person name="Lindquist E."/>
            <person name="Lucas S."/>
            <person name="Magnuson J.K."/>
            <person name="Piumi F."/>
            <person name="Raudaskoski M."/>
            <person name="Salamov A."/>
            <person name="Schmutz J."/>
            <person name="Schwarze F.W.M.R."/>
            <person name="vanKuyk P.A."/>
            <person name="Horton J.S."/>
            <person name="Grigoriev I.V."/>
            <person name="Woesten H.A.B."/>
        </authorList>
    </citation>
    <scope>NUCLEOTIDE SEQUENCE [LARGE SCALE GENOMIC DNA]</scope>
    <source>
        <strain evidence="4">H4-8 / FGSC 9210</strain>
    </source>
</reference>
<evidence type="ECO:0000259" key="2">
    <source>
        <dbReference type="Pfam" id="PF05183"/>
    </source>
</evidence>
<dbReference type="AlphaFoldDB" id="D8Q879"/>